<evidence type="ECO:0000313" key="1">
    <source>
        <dbReference type="EMBL" id="CAN76531.1"/>
    </source>
</evidence>
<reference evidence="1" key="1">
    <citation type="journal article" date="2007" name="PLoS ONE">
        <title>The first genome sequence of an elite grapevine cultivar (Pinot noir Vitis vinifera L.): coping with a highly heterozygous genome.</title>
        <authorList>
            <person name="Velasco R."/>
            <person name="Zharkikh A."/>
            <person name="Troggio M."/>
            <person name="Cartwright D.A."/>
            <person name="Cestaro A."/>
            <person name="Pruss D."/>
            <person name="Pindo M."/>
            <person name="FitzGerald L.M."/>
            <person name="Vezzulli S."/>
            <person name="Reid J."/>
            <person name="Malacarne G."/>
            <person name="Iliev D."/>
            <person name="Coppola G."/>
            <person name="Wardell B."/>
            <person name="Micheletti D."/>
            <person name="Macalma T."/>
            <person name="Facci M."/>
            <person name="Mitchell J.T."/>
            <person name="Perazzolli M."/>
            <person name="Eldredge G."/>
            <person name="Gatto P."/>
            <person name="Oyzerski R."/>
            <person name="Moretto M."/>
            <person name="Gutin N."/>
            <person name="Stefanini M."/>
            <person name="Chen Y."/>
            <person name="Segala C."/>
            <person name="Davenport C."/>
            <person name="Dematte L."/>
            <person name="Mraz A."/>
            <person name="Battilana J."/>
            <person name="Stormo K."/>
            <person name="Costa F."/>
            <person name="Tao Q."/>
            <person name="Si-Ammour A."/>
            <person name="Harkins T."/>
            <person name="Lackey A."/>
            <person name="Perbost C."/>
            <person name="Taillon B."/>
            <person name="Stella A."/>
            <person name="Solovyev V."/>
            <person name="Fawcett J.A."/>
            <person name="Sterck L."/>
            <person name="Vandepoele K."/>
            <person name="Grando S.M."/>
            <person name="Toppo S."/>
            <person name="Moser C."/>
            <person name="Lanchbury J."/>
            <person name="Bogden R."/>
            <person name="Skolnick M."/>
            <person name="Sgaramella V."/>
            <person name="Bhatnagar S.K."/>
            <person name="Fontana P."/>
            <person name="Gutin A."/>
            <person name="Van de Peer Y."/>
            <person name="Salamini F."/>
            <person name="Viola R."/>
        </authorList>
    </citation>
    <scope>NUCLEOTIDE SEQUENCE</scope>
</reference>
<accession>A5B7D4</accession>
<name>A5B7D4_VITVI</name>
<protein>
    <submittedName>
        <fullName evidence="1">Uncharacterized protein</fullName>
    </submittedName>
</protein>
<dbReference type="EMBL" id="AM449190">
    <property type="protein sequence ID" value="CAN76531.1"/>
    <property type="molecule type" value="Genomic_DNA"/>
</dbReference>
<dbReference type="ExpressionAtlas" id="A5B7D4">
    <property type="expression patterns" value="baseline and differential"/>
</dbReference>
<sequence length="261" mass="29317">MELNWSFVFGITLPSGFDKPYTGSEDETIRIRDCQAGQCIGVINLGGEVMSSSKLTSVPALTGIAEKLQEAVRKGVLILQESFRKLNLKEQQLRYVRFLSIAVTISVHLEALFPNLTFPNIISQTSSERSLDSHAFKMQQRVLLFFMKQNTGYRLRLCGVPCEAAVQDFPIAPDEIVKLGLMKLFASSMLKLTESLSVRVEPSKAKDHLLSTFMKYMQIAVLTRKEDTISSVQLGQFKQDGTREARFQGTLEEKKDKVLSI</sequence>
<dbReference type="AlphaFoldDB" id="A5B7D4"/>
<proteinExistence type="predicted"/>
<gene>
    <name evidence="1" type="ORF">VITISV_012683</name>
</gene>
<organism evidence="1">
    <name type="scientific">Vitis vinifera</name>
    <name type="common">Grape</name>
    <dbReference type="NCBI Taxonomy" id="29760"/>
    <lineage>
        <taxon>Eukaryota</taxon>
        <taxon>Viridiplantae</taxon>
        <taxon>Streptophyta</taxon>
        <taxon>Embryophyta</taxon>
        <taxon>Tracheophyta</taxon>
        <taxon>Spermatophyta</taxon>
        <taxon>Magnoliopsida</taxon>
        <taxon>eudicotyledons</taxon>
        <taxon>Gunneridae</taxon>
        <taxon>Pentapetalae</taxon>
        <taxon>rosids</taxon>
        <taxon>Vitales</taxon>
        <taxon>Vitaceae</taxon>
        <taxon>Viteae</taxon>
        <taxon>Vitis</taxon>
    </lineage>
</organism>